<organism evidence="6 7">
    <name type="scientific">Brevibacillus borstelensis AK1</name>
    <dbReference type="NCBI Taxonomy" id="1300222"/>
    <lineage>
        <taxon>Bacteria</taxon>
        <taxon>Bacillati</taxon>
        <taxon>Bacillota</taxon>
        <taxon>Bacilli</taxon>
        <taxon>Bacillales</taxon>
        <taxon>Paenibacillaceae</taxon>
        <taxon>Brevibacillus</taxon>
    </lineage>
</organism>
<gene>
    <name evidence="6" type="ORF">I532_06870</name>
</gene>
<evidence type="ECO:0000256" key="2">
    <source>
        <dbReference type="ARBA" id="ARBA00022723"/>
    </source>
</evidence>
<dbReference type="GO" id="GO:0016020">
    <property type="term" value="C:membrane"/>
    <property type="evidence" value="ECO:0007669"/>
    <property type="project" value="GOC"/>
</dbReference>
<comment type="caution">
    <text evidence="6">The sequence shown here is derived from an EMBL/GenBank/DDBJ whole genome shotgun (WGS) entry which is preliminary data.</text>
</comment>
<feature type="domain" description="Calcineurin-like phosphoesterase" evidence="5">
    <location>
        <begin position="50"/>
        <end position="212"/>
    </location>
</feature>
<dbReference type="Pfam" id="PF00149">
    <property type="entry name" value="Metallophos"/>
    <property type="match status" value="1"/>
</dbReference>
<dbReference type="PANTHER" id="PTHR31302:SF25">
    <property type="entry name" value="PHOSPHOESTERASE"/>
    <property type="match status" value="1"/>
</dbReference>
<dbReference type="GO" id="GO:0008758">
    <property type="term" value="F:UDP-2,3-diacylglucosamine hydrolase activity"/>
    <property type="evidence" value="ECO:0007669"/>
    <property type="project" value="TreeGrafter"/>
</dbReference>
<dbReference type="InterPro" id="IPR004843">
    <property type="entry name" value="Calcineurin-like_PHP"/>
</dbReference>
<keyword evidence="7" id="KW-1185">Reference proteome</keyword>
<keyword evidence="2" id="KW-0479">Metal-binding</keyword>
<evidence type="ECO:0000256" key="4">
    <source>
        <dbReference type="ARBA" id="ARBA00061089"/>
    </source>
</evidence>
<accession>M8E373</accession>
<dbReference type="AlphaFoldDB" id="M8E373"/>
<evidence type="ECO:0000256" key="3">
    <source>
        <dbReference type="ARBA" id="ARBA00022801"/>
    </source>
</evidence>
<dbReference type="PATRIC" id="fig|1300222.3.peg.1410"/>
<dbReference type="STRING" id="1300222.I532_06870"/>
<dbReference type="InterPro" id="IPR051158">
    <property type="entry name" value="Metallophosphoesterase_sf"/>
</dbReference>
<proteinExistence type="inferred from homology"/>
<name>M8E373_9BACL</name>
<sequence>MQKAARWFFGAIGLGIATTGYAYGVERHRLEVVSQPVAIPDLPEQWKGVRIVHFSDLHLGHYLGVEELEKVVDRINEQQPDLICFTGDLVDKSTRLLSSAIPILARLHAPLGKFAVLGNHDWRYGEQGIVRQALLDSGFSVLINEHIKLQKEGDTLFVAGMDNVLHGVPDPRKALDGIAEGDTVILLVHEPDFAEEAAKHPFALQLSGHSHGGQVRLPLLGHVITPPMGQKFVQGLQHAGDGKLPVYINRGIGTTILPVRLFCRPEITVLTLV</sequence>
<dbReference type="CDD" id="cd07385">
    <property type="entry name" value="MPP_YkuE_C"/>
    <property type="match status" value="1"/>
</dbReference>
<evidence type="ECO:0000259" key="5">
    <source>
        <dbReference type="Pfam" id="PF00149"/>
    </source>
</evidence>
<keyword evidence="3" id="KW-0378">Hydrolase</keyword>
<evidence type="ECO:0000313" key="7">
    <source>
        <dbReference type="Proteomes" id="UP000012081"/>
    </source>
</evidence>
<dbReference type="Proteomes" id="UP000012081">
    <property type="component" value="Unassembled WGS sequence"/>
</dbReference>
<dbReference type="Gene3D" id="3.60.21.10">
    <property type="match status" value="1"/>
</dbReference>
<protein>
    <recommendedName>
        <fullName evidence="5">Calcineurin-like phosphoesterase domain-containing protein</fullName>
    </recommendedName>
</protein>
<dbReference type="EMBL" id="APBN01000002">
    <property type="protein sequence ID" value="EMT53716.1"/>
    <property type="molecule type" value="Genomic_DNA"/>
</dbReference>
<dbReference type="PANTHER" id="PTHR31302">
    <property type="entry name" value="TRANSMEMBRANE PROTEIN WITH METALLOPHOSPHOESTERASE DOMAIN-RELATED"/>
    <property type="match status" value="1"/>
</dbReference>
<dbReference type="InterPro" id="IPR029052">
    <property type="entry name" value="Metallo-depent_PP-like"/>
</dbReference>
<comment type="cofactor">
    <cofactor evidence="1">
        <name>a divalent metal cation</name>
        <dbReference type="ChEBI" id="CHEBI:60240"/>
    </cofactor>
</comment>
<dbReference type="SUPFAM" id="SSF56300">
    <property type="entry name" value="Metallo-dependent phosphatases"/>
    <property type="match status" value="1"/>
</dbReference>
<dbReference type="GO" id="GO:0009245">
    <property type="term" value="P:lipid A biosynthetic process"/>
    <property type="evidence" value="ECO:0007669"/>
    <property type="project" value="TreeGrafter"/>
</dbReference>
<reference evidence="6 7" key="1">
    <citation type="submission" date="2013-03" db="EMBL/GenBank/DDBJ databases">
        <title>Assembly of a new bacterial strain Brevibacillus borstelensis AK1.</title>
        <authorList>
            <person name="Rajan I."/>
            <person name="PoliReddy D."/>
            <person name="Sugumar T."/>
            <person name="Rathinam K."/>
            <person name="Alqarawi S."/>
            <person name="Khalil A.B."/>
            <person name="Sivakumar N."/>
        </authorList>
    </citation>
    <scope>NUCLEOTIDE SEQUENCE [LARGE SCALE GENOMIC DNA]</scope>
    <source>
        <strain evidence="6 7">AK1</strain>
    </source>
</reference>
<dbReference type="GO" id="GO:0046872">
    <property type="term" value="F:metal ion binding"/>
    <property type="evidence" value="ECO:0007669"/>
    <property type="project" value="UniProtKB-KW"/>
</dbReference>
<evidence type="ECO:0000256" key="1">
    <source>
        <dbReference type="ARBA" id="ARBA00001968"/>
    </source>
</evidence>
<comment type="similarity">
    <text evidence="4">Belongs to the metallophosphoesterase superfamily.</text>
</comment>
<dbReference type="FunFam" id="3.60.21.10:FF:000028">
    <property type="entry name" value="Putative metallophosphoesterase"/>
    <property type="match status" value="1"/>
</dbReference>
<evidence type="ECO:0000313" key="6">
    <source>
        <dbReference type="EMBL" id="EMT53716.1"/>
    </source>
</evidence>